<sequence length="203" mass="22908">MTATDSRIVTGYPLPKTMAEAADYAERRGALIVVACNESDEMPMTPADVREYDEHRAPGEPLEFVRYIFPEEQKRQQQERGERARREREAKEAEAAARRQREEAARARSARTSARIEAIRALAEHTDPAAIAPQVGCNVADAIAAWLYAEGVTDAAAAWMQAHEVHPETFEAYRHEALDARTRERLAEDQAGRRRERLPIGRD</sequence>
<gene>
    <name evidence="2" type="ORF">QP858_09195</name>
</gene>
<evidence type="ECO:0000313" key="3">
    <source>
        <dbReference type="Proteomes" id="UP001225576"/>
    </source>
</evidence>
<proteinExistence type="predicted"/>
<feature type="compositionally biased region" description="Basic and acidic residues" evidence="1">
    <location>
        <begin position="69"/>
        <end position="106"/>
    </location>
</feature>
<dbReference type="RefSeq" id="WP_285170951.1">
    <property type="nucleotide sequence ID" value="NZ_JASPDQ010000028.1"/>
</dbReference>
<organism evidence="2 3">
    <name type="scientific">Trueperella bernardiae</name>
    <dbReference type="NCBI Taxonomy" id="59561"/>
    <lineage>
        <taxon>Bacteria</taxon>
        <taxon>Bacillati</taxon>
        <taxon>Actinomycetota</taxon>
        <taxon>Actinomycetes</taxon>
        <taxon>Actinomycetales</taxon>
        <taxon>Actinomycetaceae</taxon>
        <taxon>Trueperella</taxon>
    </lineage>
</organism>
<reference evidence="2" key="1">
    <citation type="submission" date="2023-05" db="EMBL/GenBank/DDBJ databases">
        <title>Genomic Catalog of Human Bladder Bacteria.</title>
        <authorList>
            <person name="Du J."/>
        </authorList>
    </citation>
    <scope>NUCLEOTIDE SEQUENCE</scope>
    <source>
        <strain evidence="2">UMB1304A</strain>
    </source>
</reference>
<dbReference type="Proteomes" id="UP001225576">
    <property type="component" value="Unassembled WGS sequence"/>
</dbReference>
<evidence type="ECO:0000313" key="2">
    <source>
        <dbReference type="EMBL" id="MDK8602630.1"/>
    </source>
</evidence>
<dbReference type="EMBL" id="JASPDQ010000028">
    <property type="protein sequence ID" value="MDK8602630.1"/>
    <property type="molecule type" value="Genomic_DNA"/>
</dbReference>
<evidence type="ECO:0000256" key="1">
    <source>
        <dbReference type="SAM" id="MobiDB-lite"/>
    </source>
</evidence>
<protein>
    <submittedName>
        <fullName evidence="2">Uncharacterized protein</fullName>
    </submittedName>
</protein>
<accession>A0AAW6ZLH6</accession>
<dbReference type="AlphaFoldDB" id="A0AAW6ZLH6"/>
<comment type="caution">
    <text evidence="2">The sequence shown here is derived from an EMBL/GenBank/DDBJ whole genome shotgun (WGS) entry which is preliminary data.</text>
</comment>
<name>A0AAW6ZLH6_9ACTO</name>
<feature type="region of interest" description="Disordered" evidence="1">
    <location>
        <begin position="183"/>
        <end position="203"/>
    </location>
</feature>
<feature type="region of interest" description="Disordered" evidence="1">
    <location>
        <begin position="69"/>
        <end position="110"/>
    </location>
</feature>